<name>A0AA88VU84_9ASTE</name>
<dbReference type="EMBL" id="JAVXUP010001249">
    <property type="protein sequence ID" value="KAK3014062.1"/>
    <property type="molecule type" value="Genomic_DNA"/>
</dbReference>
<keyword evidence="5" id="KW-1185">Reference proteome</keyword>
<gene>
    <name evidence="4" type="ORF">RJ639_008056</name>
</gene>
<feature type="domain" description="Transposase (putative) gypsy type" evidence="3">
    <location>
        <begin position="208"/>
        <end position="270"/>
    </location>
</feature>
<dbReference type="GO" id="GO:0008270">
    <property type="term" value="F:zinc ion binding"/>
    <property type="evidence" value="ECO:0007669"/>
    <property type="project" value="InterPro"/>
</dbReference>
<proteinExistence type="predicted"/>
<dbReference type="Pfam" id="PF04195">
    <property type="entry name" value="Transposase_28"/>
    <property type="match status" value="1"/>
</dbReference>
<dbReference type="GO" id="GO:0003676">
    <property type="term" value="F:nucleic acid binding"/>
    <property type="evidence" value="ECO:0007669"/>
    <property type="project" value="InterPro"/>
</dbReference>
<dbReference type="Proteomes" id="UP001188597">
    <property type="component" value="Unassembled WGS sequence"/>
</dbReference>
<evidence type="ECO:0000313" key="4">
    <source>
        <dbReference type="EMBL" id="KAK3014062.1"/>
    </source>
</evidence>
<feature type="region of interest" description="Disordered" evidence="2">
    <location>
        <begin position="99"/>
        <end position="136"/>
    </location>
</feature>
<feature type="compositionally biased region" description="Polar residues" evidence="2">
    <location>
        <begin position="101"/>
        <end position="110"/>
    </location>
</feature>
<evidence type="ECO:0000256" key="2">
    <source>
        <dbReference type="SAM" id="MobiDB-lite"/>
    </source>
</evidence>
<reference evidence="4" key="1">
    <citation type="submission" date="2022-12" db="EMBL/GenBank/DDBJ databases">
        <title>Draft genome assemblies for two species of Escallonia (Escalloniales).</title>
        <authorList>
            <person name="Chanderbali A."/>
            <person name="Dervinis C."/>
            <person name="Anghel I."/>
            <person name="Soltis D."/>
            <person name="Soltis P."/>
            <person name="Zapata F."/>
        </authorList>
    </citation>
    <scope>NUCLEOTIDE SEQUENCE</scope>
    <source>
        <strain evidence="4">UCBG64.0493</strain>
        <tissue evidence="4">Leaf</tissue>
    </source>
</reference>
<dbReference type="InterPro" id="IPR007321">
    <property type="entry name" value="Transposase_28"/>
</dbReference>
<accession>A0AA88VU84</accession>
<feature type="compositionally biased region" description="Pro residues" evidence="2">
    <location>
        <begin position="113"/>
        <end position="128"/>
    </location>
</feature>
<organism evidence="4 5">
    <name type="scientific">Escallonia herrerae</name>
    <dbReference type="NCBI Taxonomy" id="1293975"/>
    <lineage>
        <taxon>Eukaryota</taxon>
        <taxon>Viridiplantae</taxon>
        <taxon>Streptophyta</taxon>
        <taxon>Embryophyta</taxon>
        <taxon>Tracheophyta</taxon>
        <taxon>Spermatophyta</taxon>
        <taxon>Magnoliopsida</taxon>
        <taxon>eudicotyledons</taxon>
        <taxon>Gunneridae</taxon>
        <taxon>Pentapetalae</taxon>
        <taxon>asterids</taxon>
        <taxon>campanulids</taxon>
        <taxon>Escalloniales</taxon>
        <taxon>Escalloniaceae</taxon>
        <taxon>Escallonia</taxon>
    </lineage>
</organism>
<feature type="coiled-coil region" evidence="1">
    <location>
        <begin position="489"/>
        <end position="530"/>
    </location>
</feature>
<comment type="caution">
    <text evidence="4">The sequence shown here is derived from an EMBL/GenBank/DDBJ whole genome shotgun (WGS) entry which is preliminary data.</text>
</comment>
<keyword evidence="1" id="KW-0175">Coiled coil</keyword>
<dbReference type="SUPFAM" id="SSF57756">
    <property type="entry name" value="Retrovirus zinc finger-like domains"/>
    <property type="match status" value="1"/>
</dbReference>
<evidence type="ECO:0000259" key="3">
    <source>
        <dbReference type="Pfam" id="PF04195"/>
    </source>
</evidence>
<dbReference type="AlphaFoldDB" id="A0AA88VU84"/>
<evidence type="ECO:0000256" key="1">
    <source>
        <dbReference type="SAM" id="Coils"/>
    </source>
</evidence>
<protein>
    <recommendedName>
        <fullName evidence="3">Transposase (putative) gypsy type domain-containing protein</fullName>
    </recommendedName>
</protein>
<evidence type="ECO:0000313" key="5">
    <source>
        <dbReference type="Proteomes" id="UP001188597"/>
    </source>
</evidence>
<sequence length="547" mass="62592">MSKEKWKMSELISMCVQEEERIKFEQLDGTHVATIGPSKGKKFGICSVQGNKNASITKTNKASSSGTNGPSGPKCHFCRAKGHMRKECQKFREWVAKKEQVPTSGNEVGTSNPQPPQPSTSEPFPPSSSQPSQSLPAKNALGYVKDQAEDKASPKAWFTTDEKSNKMSIEELTKLIREYPILKGWYARVPNLQEPANYGTKFETGIYEEQVKSGYRLPLHPFVLNFFEHYHMAPGQLVLNGWRNLVGLIYLVETSGYKADSTDFMRVFFKIYFVKGVANCPGWYYIHSRQRLLKDGLKSNKGWHSRYFFVGHEDKKNLSFDKDWNPYCKDLENPGKPTPNDLTKHILIHMKLRGGRSIDEPLTENGQWKQEITSMRARGKRKEKQPSVKLPLTPKKAKVTPPNQSPWVVEGVSINEDPIFCPRWTIKCDDMGMPDSHISEQYLLHGILPRDKEFFQNQTHKSFACSFAQAICTMYVSGSTMFSRFEIAREELSKRETDYLAHIEALERRLEQAKKRLTEESKKVAEARDQGIREFLDGNTGEEWLKK</sequence>
<dbReference type="InterPro" id="IPR036875">
    <property type="entry name" value="Znf_CCHC_sf"/>
</dbReference>